<keyword evidence="5" id="KW-0378">Hydrolase</keyword>
<name>A0A9D2K8W5_9BACT</name>
<dbReference type="PANTHER" id="PTHR43434:SF1">
    <property type="entry name" value="PHOSPHOGLYCOLATE PHOSPHATASE"/>
    <property type="match status" value="1"/>
</dbReference>
<dbReference type="InterPro" id="IPR050155">
    <property type="entry name" value="HAD-like_hydrolase_sf"/>
</dbReference>
<reference evidence="5" key="2">
    <citation type="submission" date="2021-04" db="EMBL/GenBank/DDBJ databases">
        <authorList>
            <person name="Gilroy R."/>
        </authorList>
    </citation>
    <scope>NUCLEOTIDE SEQUENCE</scope>
    <source>
        <strain evidence="5">Gambia16-554</strain>
    </source>
</reference>
<dbReference type="Gene3D" id="3.40.50.1000">
    <property type="entry name" value="HAD superfamily/HAD-like"/>
    <property type="match status" value="1"/>
</dbReference>
<dbReference type="InterPro" id="IPR041492">
    <property type="entry name" value="HAD_2"/>
</dbReference>
<reference evidence="5" key="1">
    <citation type="journal article" date="2021" name="PeerJ">
        <title>Extensive microbial diversity within the chicken gut microbiome revealed by metagenomics and culture.</title>
        <authorList>
            <person name="Gilroy R."/>
            <person name="Ravi A."/>
            <person name="Getino M."/>
            <person name="Pursley I."/>
            <person name="Horton D.L."/>
            <person name="Alikhan N.F."/>
            <person name="Baker D."/>
            <person name="Gharbi K."/>
            <person name="Hall N."/>
            <person name="Watson M."/>
            <person name="Adriaenssens E.M."/>
            <person name="Foster-Nyarko E."/>
            <person name="Jarju S."/>
            <person name="Secka A."/>
            <person name="Antonio M."/>
            <person name="Oren A."/>
            <person name="Chaudhuri R.R."/>
            <person name="La Ragione R."/>
            <person name="Hildebrand F."/>
            <person name="Pallen M.J."/>
        </authorList>
    </citation>
    <scope>NUCLEOTIDE SEQUENCE</scope>
    <source>
        <strain evidence="5">Gambia16-554</strain>
    </source>
</reference>
<comment type="caution">
    <text evidence="5">The sequence shown here is derived from an EMBL/GenBank/DDBJ whole genome shotgun (WGS) entry which is preliminary data.</text>
</comment>
<evidence type="ECO:0000313" key="6">
    <source>
        <dbReference type="Proteomes" id="UP000824115"/>
    </source>
</evidence>
<dbReference type="SUPFAM" id="SSF56784">
    <property type="entry name" value="HAD-like"/>
    <property type="match status" value="1"/>
</dbReference>
<comment type="pathway">
    <text evidence="2">Organic acid metabolism; glycolate biosynthesis; glycolate from 2-phosphoglycolate: step 1/1.</text>
</comment>
<proteinExistence type="inferred from homology"/>
<dbReference type="InterPro" id="IPR023214">
    <property type="entry name" value="HAD_sf"/>
</dbReference>
<dbReference type="Proteomes" id="UP000824115">
    <property type="component" value="Unassembled WGS sequence"/>
</dbReference>
<dbReference type="GO" id="GO:0008967">
    <property type="term" value="F:phosphoglycolate phosphatase activity"/>
    <property type="evidence" value="ECO:0007669"/>
    <property type="project" value="UniProtKB-EC"/>
</dbReference>
<dbReference type="EMBL" id="DXAW01000039">
    <property type="protein sequence ID" value="HIZ85234.1"/>
    <property type="molecule type" value="Genomic_DNA"/>
</dbReference>
<dbReference type="EC" id="3.1.3.18" evidence="4"/>
<dbReference type="GO" id="GO:0006281">
    <property type="term" value="P:DNA repair"/>
    <property type="evidence" value="ECO:0007669"/>
    <property type="project" value="TreeGrafter"/>
</dbReference>
<dbReference type="PANTHER" id="PTHR43434">
    <property type="entry name" value="PHOSPHOGLYCOLATE PHOSPHATASE"/>
    <property type="match status" value="1"/>
</dbReference>
<gene>
    <name evidence="5" type="ORF">IAC04_01950</name>
</gene>
<sequence length="243" mass="26445">MKKLVIFDLDGTLLYTVPDIAAATNQALAACGYPVHSEAEIASYIGNGINKLFERALPEASRSQEEVLRIRSLFLPYYSEHCADMTRPFEGIPELLSDICLRGIKVAVASNKYHPATVKLMRHFFPEIPFCAVFGEREGVPRKPEPVIVRDILREAGISFPDPGLSSSLTVASPHTGSIQDTAGDERDGVLYVGDSGVDMQTAANAGIEAVAVTWGCRTRDELASYSPAHIVDHPSQIAEILF</sequence>
<dbReference type="InterPro" id="IPR023198">
    <property type="entry name" value="PGP-like_dom2"/>
</dbReference>
<dbReference type="Gene3D" id="1.10.150.240">
    <property type="entry name" value="Putative phosphatase, domain 2"/>
    <property type="match status" value="1"/>
</dbReference>
<accession>A0A9D2K8W5</accession>
<evidence type="ECO:0000256" key="2">
    <source>
        <dbReference type="ARBA" id="ARBA00004818"/>
    </source>
</evidence>
<dbReference type="Pfam" id="PF13419">
    <property type="entry name" value="HAD_2"/>
    <property type="match status" value="1"/>
</dbReference>
<dbReference type="InterPro" id="IPR036412">
    <property type="entry name" value="HAD-like_sf"/>
</dbReference>
<evidence type="ECO:0000256" key="4">
    <source>
        <dbReference type="ARBA" id="ARBA00013078"/>
    </source>
</evidence>
<evidence type="ECO:0000313" key="5">
    <source>
        <dbReference type="EMBL" id="HIZ85234.1"/>
    </source>
</evidence>
<evidence type="ECO:0000256" key="1">
    <source>
        <dbReference type="ARBA" id="ARBA00000830"/>
    </source>
</evidence>
<dbReference type="PROSITE" id="PS51257">
    <property type="entry name" value="PROKAR_LIPOPROTEIN"/>
    <property type="match status" value="1"/>
</dbReference>
<dbReference type="SFLD" id="SFLDS00003">
    <property type="entry name" value="Haloacid_Dehalogenase"/>
    <property type="match status" value="1"/>
</dbReference>
<organism evidence="5 6">
    <name type="scientific">Candidatus Coprenecus stercoravium</name>
    <dbReference type="NCBI Taxonomy" id="2840735"/>
    <lineage>
        <taxon>Bacteria</taxon>
        <taxon>Pseudomonadati</taxon>
        <taxon>Bacteroidota</taxon>
        <taxon>Bacteroidia</taxon>
        <taxon>Bacteroidales</taxon>
        <taxon>Rikenellaceae</taxon>
        <taxon>Rikenellaceae incertae sedis</taxon>
        <taxon>Candidatus Coprenecus</taxon>
    </lineage>
</organism>
<protein>
    <recommendedName>
        <fullName evidence="4">phosphoglycolate phosphatase</fullName>
        <ecNumber evidence="4">3.1.3.18</ecNumber>
    </recommendedName>
</protein>
<comment type="similarity">
    <text evidence="3">Belongs to the HAD-like hydrolase superfamily. CbbY/CbbZ/Gph/YieH family.</text>
</comment>
<dbReference type="SFLD" id="SFLDG01129">
    <property type="entry name" value="C1.5:_HAD__Beta-PGM__Phosphata"/>
    <property type="match status" value="1"/>
</dbReference>
<comment type="catalytic activity">
    <reaction evidence="1">
        <text>2-phosphoglycolate + H2O = glycolate + phosphate</text>
        <dbReference type="Rhea" id="RHEA:14369"/>
        <dbReference type="ChEBI" id="CHEBI:15377"/>
        <dbReference type="ChEBI" id="CHEBI:29805"/>
        <dbReference type="ChEBI" id="CHEBI:43474"/>
        <dbReference type="ChEBI" id="CHEBI:58033"/>
        <dbReference type="EC" id="3.1.3.18"/>
    </reaction>
</comment>
<dbReference type="GO" id="GO:0005829">
    <property type="term" value="C:cytosol"/>
    <property type="evidence" value="ECO:0007669"/>
    <property type="project" value="TreeGrafter"/>
</dbReference>
<dbReference type="AlphaFoldDB" id="A0A9D2K8W5"/>
<evidence type="ECO:0000256" key="3">
    <source>
        <dbReference type="ARBA" id="ARBA00006171"/>
    </source>
</evidence>